<protein>
    <recommendedName>
        <fullName evidence="5">Thiamin pyrophosphokinase thiamin-binding domain-containing protein</fullName>
    </recommendedName>
</protein>
<keyword evidence="4" id="KW-0067">ATP-binding</keyword>
<keyword evidence="1" id="KW-0808">Transferase</keyword>
<gene>
    <name evidence="6" type="ORF">PACILC2_18220</name>
</gene>
<name>A0ABQ4N509_9BACL</name>
<dbReference type="EMBL" id="BOVJ01000058">
    <property type="protein sequence ID" value="GIQ63254.1"/>
    <property type="molecule type" value="Genomic_DNA"/>
</dbReference>
<evidence type="ECO:0000313" key="7">
    <source>
        <dbReference type="Proteomes" id="UP000680304"/>
    </source>
</evidence>
<evidence type="ECO:0000259" key="5">
    <source>
        <dbReference type="SMART" id="SM00983"/>
    </source>
</evidence>
<dbReference type="Pfam" id="PF04265">
    <property type="entry name" value="TPK_B1_binding"/>
    <property type="match status" value="1"/>
</dbReference>
<keyword evidence="7" id="KW-1185">Reference proteome</keyword>
<dbReference type="Proteomes" id="UP000680304">
    <property type="component" value="Unassembled WGS sequence"/>
</dbReference>
<accession>A0ABQ4N509</accession>
<sequence length="100" mass="10955">MLVAALERGVDAVIEDEFNAVRLAQPGRPLTLTKGRFSQISLLPLTMTVKGITLSGFRYPLRDAELRMGQSLGISNQWAEPSGVIVFREGLLLVIESRDG</sequence>
<dbReference type="InterPro" id="IPR036759">
    <property type="entry name" value="TPK_catalytic_sf"/>
</dbReference>
<evidence type="ECO:0000256" key="2">
    <source>
        <dbReference type="ARBA" id="ARBA00022741"/>
    </source>
</evidence>
<evidence type="ECO:0000256" key="4">
    <source>
        <dbReference type="ARBA" id="ARBA00022840"/>
    </source>
</evidence>
<evidence type="ECO:0000313" key="6">
    <source>
        <dbReference type="EMBL" id="GIQ63254.1"/>
    </source>
</evidence>
<proteinExistence type="predicted"/>
<keyword evidence="2" id="KW-0547">Nucleotide-binding</keyword>
<organism evidence="6 7">
    <name type="scientific">Paenibacillus cisolokensis</name>
    <dbReference type="NCBI Taxonomy" id="1658519"/>
    <lineage>
        <taxon>Bacteria</taxon>
        <taxon>Bacillati</taxon>
        <taxon>Bacillota</taxon>
        <taxon>Bacilli</taxon>
        <taxon>Bacillales</taxon>
        <taxon>Paenibacillaceae</taxon>
        <taxon>Paenibacillus</taxon>
    </lineage>
</organism>
<feature type="domain" description="Thiamin pyrophosphokinase thiamin-binding" evidence="5">
    <location>
        <begin position="27"/>
        <end position="93"/>
    </location>
</feature>
<evidence type="ECO:0000256" key="1">
    <source>
        <dbReference type="ARBA" id="ARBA00022679"/>
    </source>
</evidence>
<dbReference type="PANTHER" id="PTHR41299:SF1">
    <property type="entry name" value="THIAMINE PYROPHOSPHOKINASE"/>
    <property type="match status" value="1"/>
</dbReference>
<keyword evidence="3" id="KW-0418">Kinase</keyword>
<dbReference type="Gene3D" id="3.40.50.10240">
    <property type="entry name" value="Thiamin pyrophosphokinase, catalytic domain"/>
    <property type="match status" value="1"/>
</dbReference>
<dbReference type="InterPro" id="IPR053149">
    <property type="entry name" value="TPK"/>
</dbReference>
<dbReference type="PANTHER" id="PTHR41299">
    <property type="entry name" value="THIAMINE PYROPHOSPHOKINASE"/>
    <property type="match status" value="1"/>
</dbReference>
<reference evidence="6 7" key="1">
    <citation type="submission" date="2021-04" db="EMBL/GenBank/DDBJ databases">
        <title>Draft genome sequence of Paenibacillus cisolokensis, LC2-13A.</title>
        <authorList>
            <person name="Uke A."/>
            <person name="Chhe C."/>
            <person name="Baramee S."/>
            <person name="Kosugi A."/>
        </authorList>
    </citation>
    <scope>NUCLEOTIDE SEQUENCE [LARGE SCALE GENOMIC DNA]</scope>
    <source>
        <strain evidence="6 7">LC2-13A</strain>
    </source>
</reference>
<dbReference type="SUPFAM" id="SSF63862">
    <property type="entry name" value="Thiamin pyrophosphokinase, substrate-binding domain"/>
    <property type="match status" value="1"/>
</dbReference>
<comment type="caution">
    <text evidence="6">The sequence shown here is derived from an EMBL/GenBank/DDBJ whole genome shotgun (WGS) entry which is preliminary data.</text>
</comment>
<dbReference type="InterPro" id="IPR036371">
    <property type="entry name" value="TPK_B1-bd_sf"/>
</dbReference>
<evidence type="ECO:0000256" key="3">
    <source>
        <dbReference type="ARBA" id="ARBA00022777"/>
    </source>
</evidence>
<dbReference type="SMART" id="SM00983">
    <property type="entry name" value="TPK_B1_binding"/>
    <property type="match status" value="1"/>
</dbReference>
<dbReference type="InterPro" id="IPR007373">
    <property type="entry name" value="Thiamin_PyroPKinase_B1-bd"/>
</dbReference>